<dbReference type="EMBL" id="JBHTAR010000011">
    <property type="protein sequence ID" value="MFC7200742.1"/>
    <property type="molecule type" value="Genomic_DNA"/>
</dbReference>
<dbReference type="RefSeq" id="WP_382268533.1">
    <property type="nucleotide sequence ID" value="NZ_JBHTAR010000011.1"/>
</dbReference>
<dbReference type="AlphaFoldDB" id="A0ABD5Z6B4"/>
<protein>
    <submittedName>
        <fullName evidence="2">Uncharacterized protein</fullName>
    </submittedName>
</protein>
<name>A0ABD5Z6B4_9EURY</name>
<feature type="region of interest" description="Disordered" evidence="1">
    <location>
        <begin position="19"/>
        <end position="49"/>
    </location>
</feature>
<accession>A0ABD5Z6B4</accession>
<keyword evidence="3" id="KW-1185">Reference proteome</keyword>
<evidence type="ECO:0000313" key="2">
    <source>
        <dbReference type="EMBL" id="MFC7200742.1"/>
    </source>
</evidence>
<comment type="caution">
    <text evidence="2">The sequence shown here is derived from an EMBL/GenBank/DDBJ whole genome shotgun (WGS) entry which is preliminary data.</text>
</comment>
<evidence type="ECO:0000313" key="3">
    <source>
        <dbReference type="Proteomes" id="UP001596447"/>
    </source>
</evidence>
<sequence>MAITEGDIGVGDSVVVVDEKANSPRECEEEKANEEDYEADTIAEDCLGD</sequence>
<feature type="compositionally biased region" description="Acidic residues" evidence="1">
    <location>
        <begin position="31"/>
        <end position="49"/>
    </location>
</feature>
<feature type="compositionally biased region" description="Basic and acidic residues" evidence="1">
    <location>
        <begin position="19"/>
        <end position="30"/>
    </location>
</feature>
<dbReference type="Proteomes" id="UP001596447">
    <property type="component" value="Unassembled WGS sequence"/>
</dbReference>
<gene>
    <name evidence="2" type="ORF">ACFQJ9_15205</name>
</gene>
<evidence type="ECO:0000256" key="1">
    <source>
        <dbReference type="SAM" id="MobiDB-lite"/>
    </source>
</evidence>
<proteinExistence type="predicted"/>
<organism evidence="2 3">
    <name type="scientific">Halospeciosus flavus</name>
    <dbReference type="NCBI Taxonomy" id="3032283"/>
    <lineage>
        <taxon>Archaea</taxon>
        <taxon>Methanobacteriati</taxon>
        <taxon>Methanobacteriota</taxon>
        <taxon>Stenosarchaea group</taxon>
        <taxon>Halobacteria</taxon>
        <taxon>Halobacteriales</taxon>
        <taxon>Halobacteriaceae</taxon>
        <taxon>Halospeciosus</taxon>
    </lineage>
</organism>
<reference evidence="2 3" key="1">
    <citation type="journal article" date="2019" name="Int. J. Syst. Evol. Microbiol.">
        <title>The Global Catalogue of Microorganisms (GCM) 10K type strain sequencing project: providing services to taxonomists for standard genome sequencing and annotation.</title>
        <authorList>
            <consortium name="The Broad Institute Genomics Platform"/>
            <consortium name="The Broad Institute Genome Sequencing Center for Infectious Disease"/>
            <person name="Wu L."/>
            <person name="Ma J."/>
        </authorList>
    </citation>
    <scope>NUCLEOTIDE SEQUENCE [LARGE SCALE GENOMIC DNA]</scope>
    <source>
        <strain evidence="2 3">XZGYJ-43</strain>
    </source>
</reference>